<dbReference type="InterPro" id="IPR001387">
    <property type="entry name" value="Cro/C1-type_HTH"/>
</dbReference>
<dbReference type="AlphaFoldDB" id="A0A291RU31"/>
<evidence type="ECO:0000313" key="3">
    <source>
        <dbReference type="Proteomes" id="UP000221961"/>
    </source>
</evidence>
<gene>
    <name evidence="2" type="ORF">CRH09_36195</name>
</gene>
<proteinExistence type="predicted"/>
<dbReference type="Pfam" id="PF13560">
    <property type="entry name" value="HTH_31"/>
    <property type="match status" value="1"/>
</dbReference>
<dbReference type="PROSITE" id="PS50943">
    <property type="entry name" value="HTH_CROC1"/>
    <property type="match status" value="1"/>
</dbReference>
<name>A0A291RU31_9NOCA</name>
<dbReference type="SUPFAM" id="SSF47413">
    <property type="entry name" value="lambda repressor-like DNA-binding domains"/>
    <property type="match status" value="1"/>
</dbReference>
<dbReference type="InterPro" id="IPR010982">
    <property type="entry name" value="Lambda_DNA-bd_dom_sf"/>
</dbReference>
<dbReference type="KEGG" id="ntp:CRH09_36195"/>
<protein>
    <submittedName>
        <fullName evidence="2">XRE family transcriptional regulator</fullName>
    </submittedName>
</protein>
<dbReference type="InterPro" id="IPR043917">
    <property type="entry name" value="DUF5753"/>
</dbReference>
<dbReference type="GeneID" id="88362691"/>
<dbReference type="CDD" id="cd00093">
    <property type="entry name" value="HTH_XRE"/>
    <property type="match status" value="1"/>
</dbReference>
<reference evidence="2 3" key="1">
    <citation type="submission" date="2017-10" db="EMBL/GenBank/DDBJ databases">
        <title>Comparative genomics between pathogenic Norcardia.</title>
        <authorList>
            <person name="Zeng L."/>
        </authorList>
    </citation>
    <scope>NUCLEOTIDE SEQUENCE [LARGE SCALE GENOMIC DNA]</scope>
    <source>
        <strain evidence="2 3">NC_YFY_NT001</strain>
    </source>
</reference>
<dbReference type="Proteomes" id="UP000221961">
    <property type="component" value="Chromosome"/>
</dbReference>
<sequence>MSGTSVTLACRAMGRELRRLRANAGLQQAEAARLAETSPQSIGRIEDGQYTRITSFQINALCNACGATDAERRAVLDLLEDVRAARKSKAEGGWWRAYSDQISMRFDHYLALERAADRLIAWNVTTVPGPLQTAEYRRALAWAESPDTPSSEIERRIEWAAMRKKELLDKGQREPLQINAILFEAVLRNQIGGPAVMRGELEHLLNMSERPNVSLRVVSFARTSYLGSLSGSFLFLEFPPLSQSKLVEPPVVYVEQYVGDLFLSDEPDLGKYRHALSEITRVALDDDESRALVQEIAEEYNP</sequence>
<evidence type="ECO:0000313" key="2">
    <source>
        <dbReference type="EMBL" id="ATL70817.1"/>
    </source>
</evidence>
<organism evidence="2 3">
    <name type="scientific">Nocardia terpenica</name>
    <dbReference type="NCBI Taxonomy" id="455432"/>
    <lineage>
        <taxon>Bacteria</taxon>
        <taxon>Bacillati</taxon>
        <taxon>Actinomycetota</taxon>
        <taxon>Actinomycetes</taxon>
        <taxon>Mycobacteriales</taxon>
        <taxon>Nocardiaceae</taxon>
        <taxon>Nocardia</taxon>
    </lineage>
</organism>
<dbReference type="EMBL" id="CP023778">
    <property type="protein sequence ID" value="ATL70817.1"/>
    <property type="molecule type" value="Genomic_DNA"/>
</dbReference>
<accession>A0A291RU31</accession>
<dbReference type="RefSeq" id="WP_098697762.1">
    <property type="nucleotide sequence ID" value="NZ_CP023778.1"/>
</dbReference>
<evidence type="ECO:0000259" key="1">
    <source>
        <dbReference type="PROSITE" id="PS50943"/>
    </source>
</evidence>
<feature type="domain" description="HTH cro/C1-type" evidence="1">
    <location>
        <begin position="17"/>
        <end position="72"/>
    </location>
</feature>
<dbReference type="Gene3D" id="1.10.260.40">
    <property type="entry name" value="lambda repressor-like DNA-binding domains"/>
    <property type="match status" value="1"/>
</dbReference>
<dbReference type="GO" id="GO:0003677">
    <property type="term" value="F:DNA binding"/>
    <property type="evidence" value="ECO:0007669"/>
    <property type="project" value="InterPro"/>
</dbReference>
<dbReference type="SMART" id="SM00530">
    <property type="entry name" value="HTH_XRE"/>
    <property type="match status" value="1"/>
</dbReference>
<dbReference type="Pfam" id="PF19054">
    <property type="entry name" value="DUF5753"/>
    <property type="match status" value="1"/>
</dbReference>